<dbReference type="EMBL" id="CP020809">
    <property type="protein sequence ID" value="ART69085.1"/>
    <property type="molecule type" value="Genomic_DNA"/>
</dbReference>
<evidence type="ECO:0000313" key="2">
    <source>
        <dbReference type="Proteomes" id="UP000195331"/>
    </source>
</evidence>
<name>A0A1Y0C1V6_9MYCO</name>
<gene>
    <name evidence="1" type="ORF">BTO20_11265</name>
</gene>
<dbReference type="KEGG" id="mdx:BTO20_11265"/>
<evidence type="ECO:0000313" key="1">
    <source>
        <dbReference type="EMBL" id="ART69085.1"/>
    </source>
</evidence>
<keyword evidence="2" id="KW-1185">Reference proteome</keyword>
<proteinExistence type="predicted"/>
<dbReference type="AlphaFoldDB" id="A0A1Y0C1V6"/>
<protein>
    <submittedName>
        <fullName evidence="1">Uncharacterized protein</fullName>
    </submittedName>
</protein>
<organism evidence="1 2">
    <name type="scientific">Mycobacterium dioxanotrophicus</name>
    <dbReference type="NCBI Taxonomy" id="482462"/>
    <lineage>
        <taxon>Bacteria</taxon>
        <taxon>Bacillati</taxon>
        <taxon>Actinomycetota</taxon>
        <taxon>Actinomycetes</taxon>
        <taxon>Mycobacteriales</taxon>
        <taxon>Mycobacteriaceae</taxon>
        <taxon>Mycobacterium</taxon>
    </lineage>
</organism>
<sequence>MTQKLVKVQEFDRSTLLDIWLDGFTSGLTTAAQNLSGCGGDMADKFADDVVIGIKKDPAAMETIRREVFERVTGMFDANEATRELTVNIEEGGPA</sequence>
<accession>A0A1Y0C1V6</accession>
<dbReference type="Proteomes" id="UP000195331">
    <property type="component" value="Chromosome"/>
</dbReference>
<reference evidence="1 2" key="1">
    <citation type="submission" date="2017-04" db="EMBL/GenBank/DDBJ databases">
        <title>Whole Genome Sequence of 1,4-Dioxane Degrading Bacterium Mycobacterium dioxanotrophicus PH-06.</title>
        <authorList>
            <person name="He Y."/>
        </authorList>
    </citation>
    <scope>NUCLEOTIDE SEQUENCE [LARGE SCALE GENOMIC DNA]</scope>
    <source>
        <strain evidence="1 2">PH-06</strain>
    </source>
</reference>